<dbReference type="SUPFAM" id="SSF50346">
    <property type="entry name" value="PRC-barrel domain"/>
    <property type="match status" value="1"/>
</dbReference>
<accession>A0ABN6EI95</accession>
<dbReference type="InterPro" id="IPR056792">
    <property type="entry name" value="PRC_RimM"/>
</dbReference>
<dbReference type="InterPro" id="IPR009000">
    <property type="entry name" value="Transl_B-barrel_sf"/>
</dbReference>
<comment type="domain">
    <text evidence="5">The PRC barrel domain binds ribosomal protein uS19.</text>
</comment>
<dbReference type="PANTHER" id="PTHR33692">
    <property type="entry name" value="RIBOSOME MATURATION FACTOR RIMM"/>
    <property type="match status" value="1"/>
</dbReference>
<dbReference type="EMBL" id="AP024484">
    <property type="protein sequence ID" value="BCS85598.1"/>
    <property type="molecule type" value="Genomic_DNA"/>
</dbReference>
<keyword evidence="1 5" id="KW-0963">Cytoplasm</keyword>
<comment type="similarity">
    <text evidence="5">Belongs to the RimM family.</text>
</comment>
<name>A0ABN6EI95_9BACT</name>
<protein>
    <recommendedName>
        <fullName evidence="5">Ribosome maturation factor RimM</fullName>
    </recommendedName>
</protein>
<dbReference type="InterPro" id="IPR011961">
    <property type="entry name" value="RimM"/>
</dbReference>
<dbReference type="Gene3D" id="2.40.30.60">
    <property type="entry name" value="RimM"/>
    <property type="match status" value="1"/>
</dbReference>
<evidence type="ECO:0000313" key="9">
    <source>
        <dbReference type="Proteomes" id="UP001319045"/>
    </source>
</evidence>
<dbReference type="HAMAP" id="MF_00014">
    <property type="entry name" value="Ribosome_mat_RimM"/>
    <property type="match status" value="1"/>
</dbReference>
<dbReference type="Gene3D" id="2.30.30.240">
    <property type="entry name" value="PRC-barrel domain"/>
    <property type="match status" value="1"/>
</dbReference>
<dbReference type="Proteomes" id="UP001319045">
    <property type="component" value="Chromosome"/>
</dbReference>
<evidence type="ECO:0000256" key="5">
    <source>
        <dbReference type="HAMAP-Rule" id="MF_00014"/>
    </source>
</evidence>
<evidence type="ECO:0000259" key="6">
    <source>
        <dbReference type="Pfam" id="PF01782"/>
    </source>
</evidence>
<sequence>MIRREEVYKIGKLGKPHGVKGEISFMFDDDVFDRVDADYLILDVDGILVPFFIEEYRFRSDEIALVKFEDIDTQDKARDLTGDEIYFPRSLSDGGDENVSWAEIFGFEVVDKNTNKTIGIIKSVDDSTINTLFEIETNDGKDVLIPANEDLIHEADMENRRIKMFIPEGLLDL</sequence>
<reference evidence="8 9" key="1">
    <citation type="journal article" date="2022" name="Int. J. Syst. Evol. Microbiol.">
        <title>Prevotella herbatica sp. nov., a plant polysaccharide-decomposing anaerobic bacterium isolated from a methanogenic reactor.</title>
        <authorList>
            <person name="Uek A."/>
            <person name="Tonouchi A."/>
            <person name="Kaku N."/>
            <person name="Ueki K."/>
        </authorList>
    </citation>
    <scope>NUCLEOTIDE SEQUENCE [LARGE SCALE GENOMIC DNA]</scope>
    <source>
        <strain evidence="8 9">WR041</strain>
    </source>
</reference>
<feature type="domain" description="Ribosome maturation factor RimM PRC barrel" evidence="7">
    <location>
        <begin position="101"/>
        <end position="170"/>
    </location>
</feature>
<dbReference type="InterPro" id="IPR002676">
    <property type="entry name" value="RimM_N"/>
</dbReference>
<dbReference type="NCBIfam" id="TIGR02273">
    <property type="entry name" value="16S_RimM"/>
    <property type="match status" value="1"/>
</dbReference>
<keyword evidence="9" id="KW-1185">Reference proteome</keyword>
<proteinExistence type="inferred from homology"/>
<evidence type="ECO:0000256" key="1">
    <source>
        <dbReference type="ARBA" id="ARBA00022490"/>
    </source>
</evidence>
<dbReference type="SUPFAM" id="SSF50447">
    <property type="entry name" value="Translation proteins"/>
    <property type="match status" value="1"/>
</dbReference>
<feature type="domain" description="RimM N-terminal" evidence="6">
    <location>
        <begin position="10"/>
        <end position="90"/>
    </location>
</feature>
<keyword evidence="2 5" id="KW-0690">Ribosome biogenesis</keyword>
<evidence type="ECO:0000259" key="7">
    <source>
        <dbReference type="Pfam" id="PF24986"/>
    </source>
</evidence>
<comment type="subcellular location">
    <subcellularLocation>
        <location evidence="5">Cytoplasm</location>
    </subcellularLocation>
</comment>
<evidence type="ECO:0000256" key="2">
    <source>
        <dbReference type="ARBA" id="ARBA00022517"/>
    </source>
</evidence>
<dbReference type="PANTHER" id="PTHR33692:SF1">
    <property type="entry name" value="RIBOSOME MATURATION FACTOR RIMM"/>
    <property type="match status" value="1"/>
</dbReference>
<keyword evidence="3 5" id="KW-0698">rRNA processing</keyword>
<comment type="subunit">
    <text evidence="5">Binds ribosomal protein uS19.</text>
</comment>
<keyword evidence="4 5" id="KW-0143">Chaperone</keyword>
<dbReference type="Pfam" id="PF01782">
    <property type="entry name" value="RimM"/>
    <property type="match status" value="1"/>
</dbReference>
<organism evidence="8 9">
    <name type="scientific">Prevotella herbatica</name>
    <dbReference type="NCBI Taxonomy" id="2801997"/>
    <lineage>
        <taxon>Bacteria</taxon>
        <taxon>Pseudomonadati</taxon>
        <taxon>Bacteroidota</taxon>
        <taxon>Bacteroidia</taxon>
        <taxon>Bacteroidales</taxon>
        <taxon>Prevotellaceae</taxon>
        <taxon>Prevotella</taxon>
    </lineage>
</organism>
<dbReference type="InterPro" id="IPR036976">
    <property type="entry name" value="RimM_N_sf"/>
</dbReference>
<evidence type="ECO:0000256" key="3">
    <source>
        <dbReference type="ARBA" id="ARBA00022552"/>
    </source>
</evidence>
<evidence type="ECO:0000313" key="8">
    <source>
        <dbReference type="EMBL" id="BCS85598.1"/>
    </source>
</evidence>
<gene>
    <name evidence="5 8" type="primary">rimM</name>
    <name evidence="8" type="ORF">prwr041_14910</name>
</gene>
<dbReference type="InterPro" id="IPR011033">
    <property type="entry name" value="PRC_barrel-like_sf"/>
</dbReference>
<dbReference type="RefSeq" id="WP_207153239.1">
    <property type="nucleotide sequence ID" value="NZ_AP024484.1"/>
</dbReference>
<comment type="function">
    <text evidence="5">An accessory protein needed during the final step in the assembly of 30S ribosomal subunit, possibly for assembly of the head region. Essential for efficient processing of 16S rRNA. May be needed both before and after RbfA during the maturation of 16S rRNA. It has affinity for free ribosomal 30S subunits but not for 70S ribosomes.</text>
</comment>
<evidence type="ECO:0000256" key="4">
    <source>
        <dbReference type="ARBA" id="ARBA00023186"/>
    </source>
</evidence>
<dbReference type="Pfam" id="PF24986">
    <property type="entry name" value="PRC_RimM"/>
    <property type="match status" value="1"/>
</dbReference>